<keyword evidence="1" id="KW-0472">Membrane</keyword>
<dbReference type="AlphaFoldDB" id="A0A845QCC5"/>
<sequence>MADGRNNNQIMGLSMTTTFTRSWGQAMAATGLALVLAGCGWWSGESREQVVKRGCPGAGILADARMKVDYRGSGGRDITDVAYRWELLDVATICDYDETVVSVDYALSMSVDLGPAARNSVVSTPVFVALTKDGESVMDKTYFDAEVEFAPGQRSVVYTRTFENMEIEVGEENGAAYEIIIGFQLTPHEVEENRRRARY</sequence>
<name>A0A845QCC5_9HYPH</name>
<protein>
    <submittedName>
        <fullName evidence="2">Uncharacterized protein</fullName>
    </submittedName>
</protein>
<keyword evidence="1" id="KW-0812">Transmembrane</keyword>
<proteinExistence type="predicted"/>
<comment type="caution">
    <text evidence="2">The sequence shown here is derived from an EMBL/GenBank/DDBJ whole genome shotgun (WGS) entry which is preliminary data.</text>
</comment>
<organism evidence="2 3">
    <name type="scientific">Pyruvatibacter mobilis</name>
    <dbReference type="NCBI Taxonomy" id="1712261"/>
    <lineage>
        <taxon>Bacteria</taxon>
        <taxon>Pseudomonadati</taxon>
        <taxon>Pseudomonadota</taxon>
        <taxon>Alphaproteobacteria</taxon>
        <taxon>Hyphomicrobiales</taxon>
        <taxon>Parvibaculaceae</taxon>
        <taxon>Pyruvatibacter</taxon>
    </lineage>
</organism>
<evidence type="ECO:0000313" key="2">
    <source>
        <dbReference type="EMBL" id="NBG96242.1"/>
    </source>
</evidence>
<evidence type="ECO:0000313" key="3">
    <source>
        <dbReference type="Proteomes" id="UP000470384"/>
    </source>
</evidence>
<keyword evidence="3" id="KW-1185">Reference proteome</keyword>
<evidence type="ECO:0000256" key="1">
    <source>
        <dbReference type="SAM" id="Phobius"/>
    </source>
</evidence>
<reference evidence="2 3" key="1">
    <citation type="journal article" date="2016" name="Int. J. Syst. Evol. Microbiol.">
        <title>Pyruvatibacter mobilis gen. nov., sp. nov., a marine bacterium from the culture broth of Picochlorum sp. 122.</title>
        <authorList>
            <person name="Wang G."/>
            <person name="Tang M."/>
            <person name="Wu H."/>
            <person name="Dai S."/>
            <person name="Li T."/>
            <person name="Chen C."/>
            <person name="He H."/>
            <person name="Fan J."/>
            <person name="Xiang W."/>
            <person name="Li X."/>
        </authorList>
    </citation>
    <scope>NUCLEOTIDE SEQUENCE [LARGE SCALE GENOMIC DNA]</scope>
    <source>
        <strain evidence="2 3">GYP-11</strain>
    </source>
</reference>
<feature type="transmembrane region" description="Helical" evidence="1">
    <location>
        <begin position="23"/>
        <end position="43"/>
    </location>
</feature>
<dbReference type="RefSeq" id="WP_160588316.1">
    <property type="nucleotide sequence ID" value="NZ_BMHN01000001.1"/>
</dbReference>
<gene>
    <name evidence="2" type="ORF">GTQ45_10910</name>
</gene>
<dbReference type="EMBL" id="WXYQ01000007">
    <property type="protein sequence ID" value="NBG96242.1"/>
    <property type="molecule type" value="Genomic_DNA"/>
</dbReference>
<keyword evidence="1" id="KW-1133">Transmembrane helix</keyword>
<dbReference type="Proteomes" id="UP000470384">
    <property type="component" value="Unassembled WGS sequence"/>
</dbReference>
<dbReference type="OrthoDB" id="8443104at2"/>
<accession>A0A845QCC5</accession>
<dbReference type="GeneID" id="300655391"/>